<evidence type="ECO:0000256" key="1">
    <source>
        <dbReference type="ARBA" id="ARBA00023016"/>
    </source>
</evidence>
<organism evidence="3">
    <name type="scientific">hydrothermal vent metagenome</name>
    <dbReference type="NCBI Taxonomy" id="652676"/>
    <lineage>
        <taxon>unclassified sequences</taxon>
        <taxon>metagenomes</taxon>
        <taxon>ecological metagenomes</taxon>
    </lineage>
</organism>
<dbReference type="Gene3D" id="2.60.40.790">
    <property type="match status" value="1"/>
</dbReference>
<dbReference type="PANTHER" id="PTHR47062">
    <property type="match status" value="1"/>
</dbReference>
<reference evidence="3" key="1">
    <citation type="submission" date="2018-06" db="EMBL/GenBank/DDBJ databases">
        <authorList>
            <person name="Zhirakovskaya E."/>
        </authorList>
    </citation>
    <scope>NUCLEOTIDE SEQUENCE</scope>
</reference>
<dbReference type="CDD" id="cd06470">
    <property type="entry name" value="ACD_IbpA-B_like"/>
    <property type="match status" value="1"/>
</dbReference>
<dbReference type="SUPFAM" id="SSF49764">
    <property type="entry name" value="HSP20-like chaperones"/>
    <property type="match status" value="1"/>
</dbReference>
<dbReference type="InterPro" id="IPR002068">
    <property type="entry name" value="A-crystallin/Hsp20_dom"/>
</dbReference>
<gene>
    <name evidence="3" type="ORF">MNBD_ALPHA06-16</name>
</gene>
<name>A0A3B0RSN3_9ZZZZ</name>
<evidence type="ECO:0000313" key="3">
    <source>
        <dbReference type="EMBL" id="VAV87533.1"/>
    </source>
</evidence>
<keyword evidence="1 3" id="KW-0346">Stress response</keyword>
<feature type="domain" description="SHSP" evidence="2">
    <location>
        <begin position="30"/>
        <end position="141"/>
    </location>
</feature>
<dbReference type="PROSITE" id="PS01031">
    <property type="entry name" value="SHSP"/>
    <property type="match status" value="1"/>
</dbReference>
<dbReference type="PANTHER" id="PTHR47062:SF1">
    <property type="entry name" value="SMALL HEAT SHOCK PROTEIN IBPA"/>
    <property type="match status" value="1"/>
</dbReference>
<dbReference type="InterPro" id="IPR037913">
    <property type="entry name" value="ACD_IbpA/B"/>
</dbReference>
<evidence type="ECO:0000259" key="2">
    <source>
        <dbReference type="PROSITE" id="PS01031"/>
    </source>
</evidence>
<accession>A0A3B0RSN3</accession>
<proteinExistence type="predicted"/>
<sequence>MQNFDFTPLYRTLVGFDRVAEMIDQAARAEPSSQGYPPYNIEQTGDNTYAIELAVAGFEESDLNMEVREGVLSITGRKETQDEAREFLHRGIAERAFERRFQLADYVIVTSAYLKNGMLQVELTRELPEAMKPKIIAIDTPTPGKAKRIPAGKKAN</sequence>
<protein>
    <submittedName>
        <fullName evidence="3">16 kDa heat shock protein A</fullName>
    </submittedName>
</protein>
<dbReference type="EMBL" id="UOEE01000040">
    <property type="protein sequence ID" value="VAV87533.1"/>
    <property type="molecule type" value="Genomic_DNA"/>
</dbReference>
<dbReference type="InterPro" id="IPR008978">
    <property type="entry name" value="HSP20-like_chaperone"/>
</dbReference>
<dbReference type="AlphaFoldDB" id="A0A3B0RSN3"/>
<dbReference type="Pfam" id="PF00011">
    <property type="entry name" value="HSP20"/>
    <property type="match status" value="1"/>
</dbReference>